<dbReference type="Gene3D" id="1.10.3730.20">
    <property type="match status" value="1"/>
</dbReference>
<dbReference type="GO" id="GO:0016020">
    <property type="term" value="C:membrane"/>
    <property type="evidence" value="ECO:0007669"/>
    <property type="project" value="InterPro"/>
</dbReference>
<feature type="transmembrane region" description="Helical" evidence="1">
    <location>
        <begin position="257"/>
        <end position="275"/>
    </location>
</feature>
<feature type="transmembrane region" description="Helical" evidence="1">
    <location>
        <begin position="38"/>
        <end position="57"/>
    </location>
</feature>
<reference evidence="3 4" key="1">
    <citation type="journal article" date="2016" name="Nat. Commun.">
        <title>Thousands of microbial genomes shed light on interconnected biogeochemical processes in an aquifer system.</title>
        <authorList>
            <person name="Anantharaman K."/>
            <person name="Brown C.T."/>
            <person name="Hug L.A."/>
            <person name="Sharon I."/>
            <person name="Castelle C.J."/>
            <person name="Probst A.J."/>
            <person name="Thomas B.C."/>
            <person name="Singh A."/>
            <person name="Wilkins M.J."/>
            <person name="Karaoz U."/>
            <person name="Brodie E.L."/>
            <person name="Williams K.H."/>
            <person name="Hubbard S.S."/>
            <person name="Banfield J.F."/>
        </authorList>
    </citation>
    <scope>NUCLEOTIDE SEQUENCE [LARGE SCALE GENOMIC DNA]</scope>
</reference>
<comment type="caution">
    <text evidence="3">The sequence shown here is derived from an EMBL/GenBank/DDBJ whole genome shotgun (WGS) entry which is preliminary data.</text>
</comment>
<evidence type="ECO:0000259" key="2">
    <source>
        <dbReference type="Pfam" id="PF00892"/>
    </source>
</evidence>
<gene>
    <name evidence="3" type="ORF">A3A91_01375</name>
</gene>
<keyword evidence="1" id="KW-0812">Transmembrane</keyword>
<evidence type="ECO:0000313" key="4">
    <source>
        <dbReference type="Proteomes" id="UP000177001"/>
    </source>
</evidence>
<name>A0A1F6X078_9BACT</name>
<feature type="transmembrane region" description="Helical" evidence="1">
    <location>
        <begin position="182"/>
        <end position="204"/>
    </location>
</feature>
<dbReference type="SUPFAM" id="SSF103481">
    <property type="entry name" value="Multidrug resistance efflux transporter EmrE"/>
    <property type="match status" value="1"/>
</dbReference>
<dbReference type="Proteomes" id="UP000177001">
    <property type="component" value="Unassembled WGS sequence"/>
</dbReference>
<proteinExistence type="predicted"/>
<dbReference type="PANTHER" id="PTHR22911">
    <property type="entry name" value="ACYL-MALONYL CONDENSING ENZYME-RELATED"/>
    <property type="match status" value="1"/>
</dbReference>
<protein>
    <recommendedName>
        <fullName evidence="2">EamA domain-containing protein</fullName>
    </recommendedName>
</protein>
<sequence length="309" mass="35167">MSNWFLIALIAPILWSVINHIDKYILSKYQDGRGVGALLIFSSLSSIIILPFLAIFYRSKIFNISLTDFLILFFVGFLSATAFYFYLKAMDIEEASIVIPLFQFDPVFGYILSYFILKESLNISQILASVLILVGIILLSIEIDEENKLKFKKKALFLVVISSFIFALSGVLFKKLALVDSFWISIFWQYVGLTVFGILILIFYKKFRQDFITMVTTSKLKILSLNIISEILYIIGALANNFAILIAPIALVFVVNSYQSLFVFTIGVLFTIFFPKFVSEKISSKHFLHKLISIIIIIIGSYLLYSTTS</sequence>
<accession>A0A1F6X078</accession>
<organism evidence="3 4">
    <name type="scientific">Candidatus Nomurabacteria bacterium RIFCSPLOWO2_01_FULL_36_16</name>
    <dbReference type="NCBI Taxonomy" id="1801767"/>
    <lineage>
        <taxon>Bacteria</taxon>
        <taxon>Candidatus Nomuraibacteriota</taxon>
    </lineage>
</organism>
<dbReference type="InterPro" id="IPR000620">
    <property type="entry name" value="EamA_dom"/>
</dbReference>
<evidence type="ECO:0000313" key="3">
    <source>
        <dbReference type="EMBL" id="OGI87547.1"/>
    </source>
</evidence>
<feature type="transmembrane region" description="Helical" evidence="1">
    <location>
        <begin position="6"/>
        <end position="26"/>
    </location>
</feature>
<feature type="transmembrane region" description="Helical" evidence="1">
    <location>
        <begin position="69"/>
        <end position="87"/>
    </location>
</feature>
<feature type="transmembrane region" description="Helical" evidence="1">
    <location>
        <begin position="155"/>
        <end position="176"/>
    </location>
</feature>
<feature type="domain" description="EamA" evidence="2">
    <location>
        <begin position="4"/>
        <end position="140"/>
    </location>
</feature>
<evidence type="ECO:0000256" key="1">
    <source>
        <dbReference type="SAM" id="Phobius"/>
    </source>
</evidence>
<dbReference type="Pfam" id="PF00892">
    <property type="entry name" value="EamA"/>
    <property type="match status" value="1"/>
</dbReference>
<dbReference type="InterPro" id="IPR037185">
    <property type="entry name" value="EmrE-like"/>
</dbReference>
<feature type="transmembrane region" description="Helical" evidence="1">
    <location>
        <begin position="123"/>
        <end position="143"/>
    </location>
</feature>
<dbReference type="AlphaFoldDB" id="A0A1F6X078"/>
<dbReference type="PANTHER" id="PTHR22911:SF137">
    <property type="entry name" value="SOLUTE CARRIER FAMILY 35 MEMBER G2-RELATED"/>
    <property type="match status" value="1"/>
</dbReference>
<feature type="transmembrane region" description="Helical" evidence="1">
    <location>
        <begin position="225"/>
        <end position="251"/>
    </location>
</feature>
<feature type="transmembrane region" description="Helical" evidence="1">
    <location>
        <begin position="287"/>
        <end position="305"/>
    </location>
</feature>
<dbReference type="EMBL" id="MFUR01000001">
    <property type="protein sequence ID" value="OGI87547.1"/>
    <property type="molecule type" value="Genomic_DNA"/>
</dbReference>
<feature type="transmembrane region" description="Helical" evidence="1">
    <location>
        <begin position="99"/>
        <end position="117"/>
    </location>
</feature>
<keyword evidence="1" id="KW-0472">Membrane</keyword>
<keyword evidence="1" id="KW-1133">Transmembrane helix</keyword>